<dbReference type="PANTHER" id="PTHR33823">
    <property type="entry name" value="RNA POLYMERASE-BINDING TRANSCRIPTION FACTOR DKSA-RELATED"/>
    <property type="match status" value="1"/>
</dbReference>
<dbReference type="Gene3D" id="1.20.120.910">
    <property type="entry name" value="DksA, coiled-coil domain"/>
    <property type="match status" value="1"/>
</dbReference>
<feature type="zinc finger region" description="dksA C4-type" evidence="1">
    <location>
        <begin position="94"/>
        <end position="118"/>
    </location>
</feature>
<dbReference type="AlphaFoldDB" id="A0A845DU37"/>
<dbReference type="PANTHER" id="PTHR33823:SF4">
    <property type="entry name" value="GENERAL STRESS PROTEIN 16O"/>
    <property type="match status" value="1"/>
</dbReference>
<evidence type="ECO:0000313" key="3">
    <source>
        <dbReference type="EMBL" id="MYL21161.1"/>
    </source>
</evidence>
<comment type="caution">
    <text evidence="3">The sequence shown here is derived from an EMBL/GenBank/DDBJ whole genome shotgun (WGS) entry which is preliminary data.</text>
</comment>
<evidence type="ECO:0000256" key="1">
    <source>
        <dbReference type="PROSITE-ProRule" id="PRU00510"/>
    </source>
</evidence>
<dbReference type="SUPFAM" id="SSF109635">
    <property type="entry name" value="DnaK suppressor protein DksA, alpha-hairpin domain"/>
    <property type="match status" value="1"/>
</dbReference>
<feature type="region of interest" description="Disordered" evidence="2">
    <location>
        <begin position="21"/>
        <end position="65"/>
    </location>
</feature>
<proteinExistence type="predicted"/>
<organism evidence="3 4">
    <name type="scientific">Halobacillus litoralis</name>
    <dbReference type="NCBI Taxonomy" id="45668"/>
    <lineage>
        <taxon>Bacteria</taxon>
        <taxon>Bacillati</taxon>
        <taxon>Bacillota</taxon>
        <taxon>Bacilli</taxon>
        <taxon>Bacillales</taxon>
        <taxon>Bacillaceae</taxon>
        <taxon>Halobacillus</taxon>
    </lineage>
</organism>
<dbReference type="OrthoDB" id="9811543at2"/>
<dbReference type="EMBL" id="WMET01000003">
    <property type="protein sequence ID" value="MYL21161.1"/>
    <property type="molecule type" value="Genomic_DNA"/>
</dbReference>
<evidence type="ECO:0008006" key="5">
    <source>
        <dbReference type="Google" id="ProtNLM"/>
    </source>
</evidence>
<sequence length="126" mass="14822">MLSDKQIHQFKQQIIEMKEEAEQEMEKYKEDDAKELYPNDRTGEISSVADHPGNLGTDQHEREKRQTFYEQAREKHMEAEDALKRIEEGRFGVSEKSGDPIPVERLEALPTARYTVEEEREIEKDV</sequence>
<protein>
    <recommendedName>
        <fullName evidence="5">DksA C4-type domain-containing protein</fullName>
    </recommendedName>
</protein>
<evidence type="ECO:0000256" key="2">
    <source>
        <dbReference type="SAM" id="MobiDB-lite"/>
    </source>
</evidence>
<dbReference type="RefSeq" id="WP_160838574.1">
    <property type="nucleotide sequence ID" value="NZ_WMET01000003.1"/>
</dbReference>
<feature type="compositionally biased region" description="Basic and acidic residues" evidence="2">
    <location>
        <begin position="21"/>
        <end position="43"/>
    </location>
</feature>
<dbReference type="Proteomes" id="UP000460949">
    <property type="component" value="Unassembled WGS sequence"/>
</dbReference>
<reference evidence="3 4" key="1">
    <citation type="submission" date="2019-11" db="EMBL/GenBank/DDBJ databases">
        <title>Genome sequences of 17 halophilic strains isolated from different environments.</title>
        <authorList>
            <person name="Furrow R.E."/>
        </authorList>
    </citation>
    <scope>NUCLEOTIDE SEQUENCE [LARGE SCALE GENOMIC DNA]</scope>
    <source>
        <strain evidence="3 4">22511_23_Filter</strain>
    </source>
</reference>
<dbReference type="PROSITE" id="PS51128">
    <property type="entry name" value="ZF_DKSA_2"/>
    <property type="match status" value="1"/>
</dbReference>
<evidence type="ECO:0000313" key="4">
    <source>
        <dbReference type="Proteomes" id="UP000460949"/>
    </source>
</evidence>
<gene>
    <name evidence="3" type="ORF">GLW04_14755</name>
</gene>
<accession>A0A845DU37</accession>
<name>A0A845DU37_9BACI</name>
<dbReference type="InterPro" id="IPR037187">
    <property type="entry name" value="DnaK_N"/>
</dbReference>